<evidence type="ECO:0000313" key="2">
    <source>
        <dbReference type="EMBL" id="NXL95785.1"/>
    </source>
</evidence>
<comment type="caution">
    <text evidence="2">The sequence shown here is derived from an EMBL/GenBank/DDBJ whole genome shotgun (WGS) entry which is preliminary data.</text>
</comment>
<feature type="region of interest" description="Disordered" evidence="1">
    <location>
        <begin position="19"/>
        <end position="65"/>
    </location>
</feature>
<dbReference type="EMBL" id="VXAV01011921">
    <property type="protein sequence ID" value="NXL95785.1"/>
    <property type="molecule type" value="Genomic_DNA"/>
</dbReference>
<feature type="non-terminal residue" evidence="2">
    <location>
        <position position="1"/>
    </location>
</feature>
<feature type="compositionally biased region" description="Basic residues" evidence="1">
    <location>
        <begin position="28"/>
        <end position="40"/>
    </location>
</feature>
<proteinExistence type="predicted"/>
<sequence>QEEELFPFNLDEFVTVDEVVEESESPVKTRRSAPKGKRKEAAKSGSEPSCKRRKGKSPPAPLAEGELSFVTLDEIGEEEEGAPLAAGAPPLEALGGPRGLLVVDELPDDPGALLTVDELQEDNEDSALVTLDEVDEDEDDFLADFNRLKEELNFVTVDEVGEEDE</sequence>
<protein>
    <submittedName>
        <fullName evidence="2">ZN638 protein</fullName>
    </submittedName>
</protein>
<name>A0A7L0WW88_ALELA</name>
<gene>
    <name evidence="2" type="primary">Znf638_0</name>
    <name evidence="2" type="ORF">ALELAT_R09761</name>
</gene>
<accession>A0A7L0WW88</accession>
<keyword evidence="3" id="KW-1185">Reference proteome</keyword>
<feature type="non-terminal residue" evidence="2">
    <location>
        <position position="165"/>
    </location>
</feature>
<organism evidence="2 3">
    <name type="scientific">Alectura lathami</name>
    <name type="common">Australian brush turkey</name>
    <dbReference type="NCBI Taxonomy" id="81907"/>
    <lineage>
        <taxon>Eukaryota</taxon>
        <taxon>Metazoa</taxon>
        <taxon>Chordata</taxon>
        <taxon>Craniata</taxon>
        <taxon>Vertebrata</taxon>
        <taxon>Euteleostomi</taxon>
        <taxon>Archelosauria</taxon>
        <taxon>Archosauria</taxon>
        <taxon>Dinosauria</taxon>
        <taxon>Saurischia</taxon>
        <taxon>Theropoda</taxon>
        <taxon>Coelurosauria</taxon>
        <taxon>Aves</taxon>
        <taxon>Neognathae</taxon>
        <taxon>Galloanserae</taxon>
        <taxon>Galliformes</taxon>
        <taxon>Megapodiidae</taxon>
        <taxon>Alectura</taxon>
    </lineage>
</organism>
<dbReference type="OrthoDB" id="10072641at2759"/>
<dbReference type="Proteomes" id="UP000562322">
    <property type="component" value="Unassembled WGS sequence"/>
</dbReference>
<evidence type="ECO:0000256" key="1">
    <source>
        <dbReference type="SAM" id="MobiDB-lite"/>
    </source>
</evidence>
<evidence type="ECO:0000313" key="3">
    <source>
        <dbReference type="Proteomes" id="UP000562322"/>
    </source>
</evidence>
<dbReference type="AlphaFoldDB" id="A0A7L0WW88"/>
<reference evidence="2 3" key="1">
    <citation type="submission" date="2019-09" db="EMBL/GenBank/DDBJ databases">
        <title>Bird 10,000 Genomes (B10K) Project - Family phase.</title>
        <authorList>
            <person name="Zhang G."/>
        </authorList>
    </citation>
    <scope>NUCLEOTIDE SEQUENCE [LARGE SCALE GENOMIC DNA]</scope>
    <source>
        <strain evidence="2">B10K-DU-001-39</strain>
        <tissue evidence="2">Muscle</tissue>
    </source>
</reference>